<dbReference type="WBParaSite" id="ASIM_0002033701-mRNA-1">
    <property type="protein sequence ID" value="ASIM_0002033701-mRNA-1"/>
    <property type="gene ID" value="ASIM_0002033701"/>
</dbReference>
<dbReference type="OrthoDB" id="10624158at2759"/>
<reference evidence="1 2" key="2">
    <citation type="submission" date="2018-11" db="EMBL/GenBank/DDBJ databases">
        <authorList>
            <consortium name="Pathogen Informatics"/>
        </authorList>
    </citation>
    <scope>NUCLEOTIDE SEQUENCE [LARGE SCALE GENOMIC DNA]</scope>
</reference>
<name>A0A0M3KH72_ANISI</name>
<organism evidence="3">
    <name type="scientific">Anisakis simplex</name>
    <name type="common">Herring worm</name>
    <dbReference type="NCBI Taxonomy" id="6269"/>
    <lineage>
        <taxon>Eukaryota</taxon>
        <taxon>Metazoa</taxon>
        <taxon>Ecdysozoa</taxon>
        <taxon>Nematoda</taxon>
        <taxon>Chromadorea</taxon>
        <taxon>Rhabditida</taxon>
        <taxon>Spirurina</taxon>
        <taxon>Ascaridomorpha</taxon>
        <taxon>Ascaridoidea</taxon>
        <taxon>Anisakidae</taxon>
        <taxon>Anisakis</taxon>
        <taxon>Anisakis simplex complex</taxon>
    </lineage>
</organism>
<dbReference type="Proteomes" id="UP000267096">
    <property type="component" value="Unassembled WGS sequence"/>
</dbReference>
<protein>
    <submittedName>
        <fullName evidence="3">UCH domain-containing protein</fullName>
    </submittedName>
</protein>
<gene>
    <name evidence="1" type="ORF">ASIM_LOCUS19720</name>
</gene>
<evidence type="ECO:0000313" key="2">
    <source>
        <dbReference type="Proteomes" id="UP000267096"/>
    </source>
</evidence>
<dbReference type="AlphaFoldDB" id="A0A0M3KH72"/>
<proteinExistence type="predicted"/>
<dbReference type="EMBL" id="UYRR01037810">
    <property type="protein sequence ID" value="VDK71582.1"/>
    <property type="molecule type" value="Genomic_DNA"/>
</dbReference>
<reference evidence="3" key="1">
    <citation type="submission" date="2017-02" db="UniProtKB">
        <authorList>
            <consortium name="WormBaseParasite"/>
        </authorList>
    </citation>
    <scope>IDENTIFICATION</scope>
</reference>
<evidence type="ECO:0000313" key="3">
    <source>
        <dbReference type="WBParaSite" id="ASIM_0002033701-mRNA-1"/>
    </source>
</evidence>
<keyword evidence="2" id="KW-1185">Reference proteome</keyword>
<accession>A0A0M3KH72</accession>
<evidence type="ECO:0000313" key="1">
    <source>
        <dbReference type="EMBL" id="VDK71582.1"/>
    </source>
</evidence>
<sequence length="130" mass="14483">MQRIVRKAVATTRGSADTLGSIADMFMKRKACSDCNRETHAERVSALNKIFSERERDDQGRVLFKLPLSLLENVINIEYKTQAKMGQTAEMELIGHSAGEHPSLKNPSHCGISEFSIISFSRCSNEYCAA</sequence>